<dbReference type="PANTHER" id="PTHR11945:SF405">
    <property type="entry name" value="MADS-BOX TRANSCRIPTION FACTOR FAMILY PROTEIN"/>
    <property type="match status" value="1"/>
</dbReference>
<dbReference type="OMA" id="PEWPINM"/>
<keyword evidence="2" id="KW-0805">Transcription regulation</keyword>
<sequence>METSEKKKTTRGRQRIEIKKIQKRSQLQVTFSKRKAGLFKKAGELSVLCGVDVAVIAVSPAGNVFAFGSPSADAVVNRFLGRDSGKDVGHGGQWKERYGEVEREREKAAGGGGFWWDRPVGELGLGELERYMAALEELKCKVRRRADELAVAEVAGEMESDLRENFLDSVSGTGGAMVDPFCGFEENYFDFGCNY</sequence>
<keyword evidence="8" id="KW-1185">Reference proteome</keyword>
<dbReference type="GO" id="GO:0005634">
    <property type="term" value="C:nucleus"/>
    <property type="evidence" value="ECO:0007669"/>
    <property type="project" value="UniProtKB-SubCell"/>
</dbReference>
<name>A0A2R6Q210_ACTCC</name>
<reference evidence="8" key="2">
    <citation type="journal article" date="2018" name="BMC Genomics">
        <title>A manually annotated Actinidia chinensis var. chinensis (kiwifruit) genome highlights the challenges associated with draft genomes and gene prediction in plants.</title>
        <authorList>
            <person name="Pilkington S.M."/>
            <person name="Crowhurst R."/>
            <person name="Hilario E."/>
            <person name="Nardozza S."/>
            <person name="Fraser L."/>
            <person name="Peng Y."/>
            <person name="Gunaseelan K."/>
            <person name="Simpson R."/>
            <person name="Tahir J."/>
            <person name="Deroles S.C."/>
            <person name="Templeton K."/>
            <person name="Luo Z."/>
            <person name="Davy M."/>
            <person name="Cheng C."/>
            <person name="McNeilage M."/>
            <person name="Scaglione D."/>
            <person name="Liu Y."/>
            <person name="Zhang Q."/>
            <person name="Datson P."/>
            <person name="De Silva N."/>
            <person name="Gardiner S.E."/>
            <person name="Bassett H."/>
            <person name="Chagne D."/>
            <person name="McCallum J."/>
            <person name="Dzierzon H."/>
            <person name="Deng C."/>
            <person name="Wang Y.Y."/>
            <person name="Barron L."/>
            <person name="Manako K."/>
            <person name="Bowen J."/>
            <person name="Foster T.M."/>
            <person name="Erridge Z.A."/>
            <person name="Tiffin H."/>
            <person name="Waite C.N."/>
            <person name="Davies K.M."/>
            <person name="Grierson E.P."/>
            <person name="Laing W.A."/>
            <person name="Kirk R."/>
            <person name="Chen X."/>
            <person name="Wood M."/>
            <person name="Montefiori M."/>
            <person name="Brummell D.A."/>
            <person name="Schwinn K.E."/>
            <person name="Catanach A."/>
            <person name="Fullerton C."/>
            <person name="Li D."/>
            <person name="Meiyalaghan S."/>
            <person name="Nieuwenhuizen N."/>
            <person name="Read N."/>
            <person name="Prakash R."/>
            <person name="Hunter D."/>
            <person name="Zhang H."/>
            <person name="McKenzie M."/>
            <person name="Knabel M."/>
            <person name="Harris A."/>
            <person name="Allan A.C."/>
            <person name="Gleave A."/>
            <person name="Chen A."/>
            <person name="Janssen B.J."/>
            <person name="Plunkett B."/>
            <person name="Ampomah-Dwamena C."/>
            <person name="Voogd C."/>
            <person name="Leif D."/>
            <person name="Lafferty D."/>
            <person name="Souleyre E.J.F."/>
            <person name="Varkonyi-Gasic E."/>
            <person name="Gambi F."/>
            <person name="Hanley J."/>
            <person name="Yao J.L."/>
            <person name="Cheung J."/>
            <person name="David K.M."/>
            <person name="Warren B."/>
            <person name="Marsh K."/>
            <person name="Snowden K.C."/>
            <person name="Lin-Wang K."/>
            <person name="Brian L."/>
            <person name="Martinez-Sanchez M."/>
            <person name="Wang M."/>
            <person name="Ileperuma N."/>
            <person name="Macnee N."/>
            <person name="Campin R."/>
            <person name="McAtee P."/>
            <person name="Drummond R.S.M."/>
            <person name="Espley R.V."/>
            <person name="Ireland H.S."/>
            <person name="Wu R."/>
            <person name="Atkinson R.G."/>
            <person name="Karunairetnam S."/>
            <person name="Bulley S."/>
            <person name="Chunkath S."/>
            <person name="Hanley Z."/>
            <person name="Storey R."/>
            <person name="Thrimawithana A.H."/>
            <person name="Thomson S."/>
            <person name="David C."/>
            <person name="Testolin R."/>
            <person name="Huang H."/>
            <person name="Hellens R.P."/>
            <person name="Schaffer R.J."/>
        </authorList>
    </citation>
    <scope>NUCLEOTIDE SEQUENCE [LARGE SCALE GENOMIC DNA]</scope>
    <source>
        <strain evidence="8">cv. Red5</strain>
    </source>
</reference>
<dbReference type="Proteomes" id="UP000241394">
    <property type="component" value="Chromosome LG21"/>
</dbReference>
<evidence type="ECO:0000256" key="3">
    <source>
        <dbReference type="ARBA" id="ARBA00023125"/>
    </source>
</evidence>
<dbReference type="Gene3D" id="3.40.1810.10">
    <property type="entry name" value="Transcription factor, MADS-box"/>
    <property type="match status" value="1"/>
</dbReference>
<dbReference type="InterPro" id="IPR036879">
    <property type="entry name" value="TF_MADSbox_sf"/>
</dbReference>
<evidence type="ECO:0000313" key="7">
    <source>
        <dbReference type="EMBL" id="PSS00434.1"/>
    </source>
</evidence>
<evidence type="ECO:0000313" key="8">
    <source>
        <dbReference type="Proteomes" id="UP000241394"/>
    </source>
</evidence>
<evidence type="ECO:0000256" key="5">
    <source>
        <dbReference type="ARBA" id="ARBA00023242"/>
    </source>
</evidence>
<dbReference type="EMBL" id="NKQK01000021">
    <property type="protein sequence ID" value="PSS00434.1"/>
    <property type="molecule type" value="Genomic_DNA"/>
</dbReference>
<dbReference type="PANTHER" id="PTHR11945">
    <property type="entry name" value="MADS BOX PROTEIN"/>
    <property type="match status" value="1"/>
</dbReference>
<keyword evidence="4" id="KW-0804">Transcription</keyword>
<dbReference type="AlphaFoldDB" id="A0A2R6Q210"/>
<proteinExistence type="predicted"/>
<dbReference type="GO" id="GO:0000978">
    <property type="term" value="F:RNA polymerase II cis-regulatory region sequence-specific DNA binding"/>
    <property type="evidence" value="ECO:0007669"/>
    <property type="project" value="TreeGrafter"/>
</dbReference>
<dbReference type="PROSITE" id="PS50066">
    <property type="entry name" value="MADS_BOX_2"/>
    <property type="match status" value="1"/>
</dbReference>
<keyword evidence="5" id="KW-0539">Nucleus</keyword>
<dbReference type="Gramene" id="PSS00434">
    <property type="protein sequence ID" value="PSS00434"/>
    <property type="gene ID" value="CEY00_Acc24404"/>
</dbReference>
<dbReference type="Pfam" id="PF00319">
    <property type="entry name" value="SRF-TF"/>
    <property type="match status" value="1"/>
</dbReference>
<accession>A0A2R6Q210</accession>
<dbReference type="GO" id="GO:0000981">
    <property type="term" value="F:DNA-binding transcription factor activity, RNA polymerase II-specific"/>
    <property type="evidence" value="ECO:0007669"/>
    <property type="project" value="TreeGrafter"/>
</dbReference>
<evidence type="ECO:0000256" key="4">
    <source>
        <dbReference type="ARBA" id="ARBA00023163"/>
    </source>
</evidence>
<comment type="subcellular location">
    <subcellularLocation>
        <location evidence="1">Nucleus</location>
    </subcellularLocation>
</comment>
<reference evidence="7 8" key="1">
    <citation type="submission" date="2017-07" db="EMBL/GenBank/DDBJ databases">
        <title>An improved, manually edited Actinidia chinensis var. chinensis (kiwifruit) genome highlights the challenges associated with draft genomes and gene prediction in plants.</title>
        <authorList>
            <person name="Pilkington S."/>
            <person name="Crowhurst R."/>
            <person name="Hilario E."/>
            <person name="Nardozza S."/>
            <person name="Fraser L."/>
            <person name="Peng Y."/>
            <person name="Gunaseelan K."/>
            <person name="Simpson R."/>
            <person name="Tahir J."/>
            <person name="Deroles S."/>
            <person name="Templeton K."/>
            <person name="Luo Z."/>
            <person name="Davy M."/>
            <person name="Cheng C."/>
            <person name="Mcneilage M."/>
            <person name="Scaglione D."/>
            <person name="Liu Y."/>
            <person name="Zhang Q."/>
            <person name="Datson P."/>
            <person name="De Silva N."/>
            <person name="Gardiner S."/>
            <person name="Bassett H."/>
            <person name="Chagne D."/>
            <person name="Mccallum J."/>
            <person name="Dzierzon H."/>
            <person name="Deng C."/>
            <person name="Wang Y.-Y."/>
            <person name="Barron N."/>
            <person name="Manako K."/>
            <person name="Bowen J."/>
            <person name="Foster T."/>
            <person name="Erridge Z."/>
            <person name="Tiffin H."/>
            <person name="Waite C."/>
            <person name="Davies K."/>
            <person name="Grierson E."/>
            <person name="Laing W."/>
            <person name="Kirk R."/>
            <person name="Chen X."/>
            <person name="Wood M."/>
            <person name="Montefiori M."/>
            <person name="Brummell D."/>
            <person name="Schwinn K."/>
            <person name="Catanach A."/>
            <person name="Fullerton C."/>
            <person name="Li D."/>
            <person name="Meiyalaghan S."/>
            <person name="Nieuwenhuizen N."/>
            <person name="Read N."/>
            <person name="Prakash R."/>
            <person name="Hunter D."/>
            <person name="Zhang H."/>
            <person name="Mckenzie M."/>
            <person name="Knabel M."/>
            <person name="Harris A."/>
            <person name="Allan A."/>
            <person name="Chen A."/>
            <person name="Janssen B."/>
            <person name="Plunkett B."/>
            <person name="Dwamena C."/>
            <person name="Voogd C."/>
            <person name="Leif D."/>
            <person name="Lafferty D."/>
            <person name="Souleyre E."/>
            <person name="Varkonyi-Gasic E."/>
            <person name="Gambi F."/>
            <person name="Hanley J."/>
            <person name="Yao J.-L."/>
            <person name="Cheung J."/>
            <person name="David K."/>
            <person name="Warren B."/>
            <person name="Marsh K."/>
            <person name="Snowden K."/>
            <person name="Lin-Wang K."/>
            <person name="Brian L."/>
            <person name="Martinez-Sanchez M."/>
            <person name="Wang M."/>
            <person name="Ileperuma N."/>
            <person name="Macnee N."/>
            <person name="Campin R."/>
            <person name="Mcatee P."/>
            <person name="Drummond R."/>
            <person name="Espley R."/>
            <person name="Ireland H."/>
            <person name="Wu R."/>
            <person name="Atkinson R."/>
            <person name="Karunairetnam S."/>
            <person name="Bulley S."/>
            <person name="Chunkath S."/>
            <person name="Hanley Z."/>
            <person name="Storey R."/>
            <person name="Thrimawithana A."/>
            <person name="Thomson S."/>
            <person name="David C."/>
            <person name="Testolin R."/>
        </authorList>
    </citation>
    <scope>NUCLEOTIDE SEQUENCE [LARGE SCALE GENOMIC DNA]</scope>
    <source>
        <strain evidence="8">cv. Red5</strain>
        <tissue evidence="7">Young leaf</tissue>
    </source>
</reference>
<keyword evidence="3" id="KW-0238">DNA-binding</keyword>
<feature type="domain" description="MADS-box" evidence="6">
    <location>
        <begin position="11"/>
        <end position="71"/>
    </location>
</feature>
<comment type="caution">
    <text evidence="7">The sequence shown here is derived from an EMBL/GenBank/DDBJ whole genome shotgun (WGS) entry which is preliminary data.</text>
</comment>
<evidence type="ECO:0000256" key="2">
    <source>
        <dbReference type="ARBA" id="ARBA00023015"/>
    </source>
</evidence>
<dbReference type="SUPFAM" id="SSF55455">
    <property type="entry name" value="SRF-like"/>
    <property type="match status" value="1"/>
</dbReference>
<dbReference type="SMART" id="SM00432">
    <property type="entry name" value="MADS"/>
    <property type="match status" value="1"/>
</dbReference>
<dbReference type="InParanoid" id="A0A2R6Q210"/>
<dbReference type="FunFam" id="3.40.1810.10:FF:000006">
    <property type="entry name" value="Agamous-like MADS-box protein AGL62"/>
    <property type="match status" value="1"/>
</dbReference>
<dbReference type="GO" id="GO:0046983">
    <property type="term" value="F:protein dimerization activity"/>
    <property type="evidence" value="ECO:0007669"/>
    <property type="project" value="InterPro"/>
</dbReference>
<evidence type="ECO:0000256" key="1">
    <source>
        <dbReference type="ARBA" id="ARBA00004123"/>
    </source>
</evidence>
<dbReference type="PRINTS" id="PR00404">
    <property type="entry name" value="MADSDOMAIN"/>
</dbReference>
<evidence type="ECO:0000259" key="6">
    <source>
        <dbReference type="PROSITE" id="PS50066"/>
    </source>
</evidence>
<dbReference type="OrthoDB" id="1896642at2759"/>
<organism evidence="7 8">
    <name type="scientific">Actinidia chinensis var. chinensis</name>
    <name type="common">Chinese soft-hair kiwi</name>
    <dbReference type="NCBI Taxonomy" id="1590841"/>
    <lineage>
        <taxon>Eukaryota</taxon>
        <taxon>Viridiplantae</taxon>
        <taxon>Streptophyta</taxon>
        <taxon>Embryophyta</taxon>
        <taxon>Tracheophyta</taxon>
        <taxon>Spermatophyta</taxon>
        <taxon>Magnoliopsida</taxon>
        <taxon>eudicotyledons</taxon>
        <taxon>Gunneridae</taxon>
        <taxon>Pentapetalae</taxon>
        <taxon>asterids</taxon>
        <taxon>Ericales</taxon>
        <taxon>Actinidiaceae</taxon>
        <taxon>Actinidia</taxon>
    </lineage>
</organism>
<gene>
    <name evidence="7" type="ORF">CEY00_Acc24404</name>
</gene>
<dbReference type="InterPro" id="IPR002100">
    <property type="entry name" value="TF_MADSbox"/>
</dbReference>
<protein>
    <submittedName>
        <fullName evidence="7">Agamous-like MADS-box protein</fullName>
    </submittedName>
</protein>
<dbReference type="STRING" id="1590841.A0A2R6Q210"/>